<gene>
    <name evidence="1" type="ORF">HPB51_020099</name>
</gene>
<dbReference type="AlphaFoldDB" id="A0A9J6EIB1"/>
<organism evidence="1 2">
    <name type="scientific">Rhipicephalus microplus</name>
    <name type="common">Cattle tick</name>
    <name type="synonym">Boophilus microplus</name>
    <dbReference type="NCBI Taxonomy" id="6941"/>
    <lineage>
        <taxon>Eukaryota</taxon>
        <taxon>Metazoa</taxon>
        <taxon>Ecdysozoa</taxon>
        <taxon>Arthropoda</taxon>
        <taxon>Chelicerata</taxon>
        <taxon>Arachnida</taxon>
        <taxon>Acari</taxon>
        <taxon>Parasitiformes</taxon>
        <taxon>Ixodida</taxon>
        <taxon>Ixodoidea</taxon>
        <taxon>Ixodidae</taxon>
        <taxon>Rhipicephalinae</taxon>
        <taxon>Rhipicephalus</taxon>
        <taxon>Boophilus</taxon>
    </lineage>
</organism>
<comment type="caution">
    <text evidence="1">The sequence shown here is derived from an EMBL/GenBank/DDBJ whole genome shotgun (WGS) entry which is preliminary data.</text>
</comment>
<evidence type="ECO:0000313" key="1">
    <source>
        <dbReference type="EMBL" id="KAH8034082.1"/>
    </source>
</evidence>
<accession>A0A9J6EIB1</accession>
<evidence type="ECO:0000313" key="2">
    <source>
        <dbReference type="Proteomes" id="UP000821866"/>
    </source>
</evidence>
<dbReference type="Proteomes" id="UP000821866">
    <property type="component" value="Chromosome 2"/>
</dbReference>
<proteinExistence type="predicted"/>
<dbReference type="EMBL" id="JABSTU010000004">
    <property type="protein sequence ID" value="KAH8034082.1"/>
    <property type="molecule type" value="Genomic_DNA"/>
</dbReference>
<reference evidence="1" key="2">
    <citation type="submission" date="2021-09" db="EMBL/GenBank/DDBJ databases">
        <authorList>
            <person name="Jia N."/>
            <person name="Wang J."/>
            <person name="Shi W."/>
            <person name="Du L."/>
            <person name="Sun Y."/>
            <person name="Zhan W."/>
            <person name="Jiang J."/>
            <person name="Wang Q."/>
            <person name="Zhang B."/>
            <person name="Ji P."/>
            <person name="Sakyi L.B."/>
            <person name="Cui X."/>
            <person name="Yuan T."/>
            <person name="Jiang B."/>
            <person name="Yang W."/>
            <person name="Lam T.T.-Y."/>
            <person name="Chang Q."/>
            <person name="Ding S."/>
            <person name="Wang X."/>
            <person name="Zhu J."/>
            <person name="Ruan X."/>
            <person name="Zhao L."/>
            <person name="Wei J."/>
            <person name="Que T."/>
            <person name="Du C."/>
            <person name="Cheng J."/>
            <person name="Dai P."/>
            <person name="Han X."/>
            <person name="Huang E."/>
            <person name="Gao Y."/>
            <person name="Liu J."/>
            <person name="Shao H."/>
            <person name="Ye R."/>
            <person name="Li L."/>
            <person name="Wei W."/>
            <person name="Wang X."/>
            <person name="Wang C."/>
            <person name="Huo Q."/>
            <person name="Li W."/>
            <person name="Guo W."/>
            <person name="Chen H."/>
            <person name="Chen S."/>
            <person name="Zhou L."/>
            <person name="Zhou L."/>
            <person name="Ni X."/>
            <person name="Tian J."/>
            <person name="Zhou Y."/>
            <person name="Sheng Y."/>
            <person name="Liu T."/>
            <person name="Pan Y."/>
            <person name="Xia L."/>
            <person name="Li J."/>
            <person name="Zhao F."/>
            <person name="Cao W."/>
        </authorList>
    </citation>
    <scope>NUCLEOTIDE SEQUENCE</scope>
    <source>
        <strain evidence="1">Rmic-2018</strain>
        <tissue evidence="1">Larvae</tissue>
    </source>
</reference>
<name>A0A9J6EIB1_RHIMP</name>
<reference evidence="1" key="1">
    <citation type="journal article" date="2020" name="Cell">
        <title>Large-Scale Comparative Analyses of Tick Genomes Elucidate Their Genetic Diversity and Vector Capacities.</title>
        <authorList>
            <consortium name="Tick Genome and Microbiome Consortium (TIGMIC)"/>
            <person name="Jia N."/>
            <person name="Wang J."/>
            <person name="Shi W."/>
            <person name="Du L."/>
            <person name="Sun Y."/>
            <person name="Zhan W."/>
            <person name="Jiang J.F."/>
            <person name="Wang Q."/>
            <person name="Zhang B."/>
            <person name="Ji P."/>
            <person name="Bell-Sakyi L."/>
            <person name="Cui X.M."/>
            <person name="Yuan T.T."/>
            <person name="Jiang B.G."/>
            <person name="Yang W.F."/>
            <person name="Lam T.T."/>
            <person name="Chang Q.C."/>
            <person name="Ding S.J."/>
            <person name="Wang X.J."/>
            <person name="Zhu J.G."/>
            <person name="Ruan X.D."/>
            <person name="Zhao L."/>
            <person name="Wei J.T."/>
            <person name="Ye R.Z."/>
            <person name="Que T.C."/>
            <person name="Du C.H."/>
            <person name="Zhou Y.H."/>
            <person name="Cheng J.X."/>
            <person name="Dai P.F."/>
            <person name="Guo W.B."/>
            <person name="Han X.H."/>
            <person name="Huang E.J."/>
            <person name="Li L.F."/>
            <person name="Wei W."/>
            <person name="Gao Y.C."/>
            <person name="Liu J.Z."/>
            <person name="Shao H.Z."/>
            <person name="Wang X."/>
            <person name="Wang C.C."/>
            <person name="Yang T.C."/>
            <person name="Huo Q.B."/>
            <person name="Li W."/>
            <person name="Chen H.Y."/>
            <person name="Chen S.E."/>
            <person name="Zhou L.G."/>
            <person name="Ni X.B."/>
            <person name="Tian J.H."/>
            <person name="Sheng Y."/>
            <person name="Liu T."/>
            <person name="Pan Y.S."/>
            <person name="Xia L.Y."/>
            <person name="Li J."/>
            <person name="Zhao F."/>
            <person name="Cao W.C."/>
        </authorList>
    </citation>
    <scope>NUCLEOTIDE SEQUENCE</scope>
    <source>
        <strain evidence="1">Rmic-2018</strain>
    </source>
</reference>
<keyword evidence="2" id="KW-1185">Reference proteome</keyword>
<sequence length="196" mass="21442">MNGVGGGGLPLSFLPVAGDCTTHQRSGAAVERPARLQEGLPGASMNKARRYFGVMVDRPMVRGLALNLDLPPPFRALRGEKRAFDDEHSAALSAVLPLTRVALCHCIADSLFTRLKERPSGHLGEQRDDCLARSPMAFSRNYACGERVFPLLPWGFRRGISREAWEEYLLGCSTLDAQRSLVRRARAVANSIGVPQ</sequence>
<protein>
    <submittedName>
        <fullName evidence="1">Uncharacterized protein</fullName>
    </submittedName>
</protein>